<organism evidence="2 3">
    <name type="scientific">Mycobacterium talmoniae</name>
    <dbReference type="NCBI Taxonomy" id="1858794"/>
    <lineage>
        <taxon>Bacteria</taxon>
        <taxon>Bacillati</taxon>
        <taxon>Actinomycetota</taxon>
        <taxon>Actinomycetes</taxon>
        <taxon>Mycobacteriales</taxon>
        <taxon>Mycobacteriaceae</taxon>
        <taxon>Mycobacterium</taxon>
    </lineage>
</organism>
<feature type="signal peptide" evidence="1">
    <location>
        <begin position="1"/>
        <end position="25"/>
    </location>
</feature>
<dbReference type="Proteomes" id="UP000238296">
    <property type="component" value="Unassembled WGS sequence"/>
</dbReference>
<dbReference type="AlphaFoldDB" id="A0A2S8BIK3"/>
<feature type="chain" id="PRO_5038676442" description="Secreted protein" evidence="1">
    <location>
        <begin position="26"/>
        <end position="70"/>
    </location>
</feature>
<comment type="caution">
    <text evidence="2">The sequence shown here is derived from an EMBL/GenBank/DDBJ whole genome shotgun (WGS) entry which is preliminary data.</text>
</comment>
<name>A0A2S8BIK3_9MYCO</name>
<evidence type="ECO:0008006" key="4">
    <source>
        <dbReference type="Google" id="ProtNLM"/>
    </source>
</evidence>
<evidence type="ECO:0000313" key="3">
    <source>
        <dbReference type="Proteomes" id="UP000238296"/>
    </source>
</evidence>
<protein>
    <recommendedName>
        <fullName evidence="4">Secreted protein</fullName>
    </recommendedName>
</protein>
<proteinExistence type="predicted"/>
<sequence>MNRVIVLAWIWSAPVWRLTSSRAAAMTALASGTASRTRAGTAVLVSRRDAASTVSLPNASIAAVTAALAS</sequence>
<evidence type="ECO:0000313" key="2">
    <source>
        <dbReference type="EMBL" id="PQM46459.1"/>
    </source>
</evidence>
<dbReference type="EMBL" id="PPEA01000486">
    <property type="protein sequence ID" value="PQM46459.1"/>
    <property type="molecule type" value="Genomic_DNA"/>
</dbReference>
<gene>
    <name evidence="2" type="ORF">C1Y40_03372</name>
</gene>
<reference evidence="2 3" key="1">
    <citation type="journal article" date="2017" name="Int. J. Syst. Evol. Microbiol.">
        <title>Mycobacterium talmoniae sp. nov., a slowly growing mycobacterium isolated from human respiratory samples.</title>
        <authorList>
            <person name="Davidson R.M."/>
            <person name="DeGroote M.A."/>
            <person name="Marola J.L."/>
            <person name="Buss S."/>
            <person name="Jones V."/>
            <person name="McNeil M.R."/>
            <person name="Freifeld A.G."/>
            <person name="Elaine Epperson L."/>
            <person name="Hasan N.A."/>
            <person name="Jackson M."/>
            <person name="Iwen P.C."/>
            <person name="Salfinger M."/>
            <person name="Strong M."/>
        </authorList>
    </citation>
    <scope>NUCLEOTIDE SEQUENCE [LARGE SCALE GENOMIC DNA]</scope>
    <source>
        <strain evidence="2 3">ATCC BAA-2683</strain>
    </source>
</reference>
<accession>A0A2S8BIK3</accession>
<evidence type="ECO:0000256" key="1">
    <source>
        <dbReference type="SAM" id="SignalP"/>
    </source>
</evidence>
<keyword evidence="1" id="KW-0732">Signal</keyword>